<feature type="compositionally biased region" description="Acidic residues" evidence="1">
    <location>
        <begin position="360"/>
        <end position="375"/>
    </location>
</feature>
<gene>
    <name evidence="2" type="ORF">WICANDRAFT_81337</name>
</gene>
<evidence type="ECO:0000313" key="3">
    <source>
        <dbReference type="Proteomes" id="UP000094112"/>
    </source>
</evidence>
<protein>
    <recommendedName>
        <fullName evidence="4">Transcription factor Iwr1 domain-containing protein</fullName>
    </recommendedName>
</protein>
<evidence type="ECO:0008006" key="4">
    <source>
        <dbReference type="Google" id="ProtNLM"/>
    </source>
</evidence>
<organism evidence="2 3">
    <name type="scientific">Wickerhamomyces anomalus (strain ATCC 58044 / CBS 1984 / NCYC 433 / NRRL Y-366-8)</name>
    <name type="common">Yeast</name>
    <name type="synonym">Hansenula anomala</name>
    <dbReference type="NCBI Taxonomy" id="683960"/>
    <lineage>
        <taxon>Eukaryota</taxon>
        <taxon>Fungi</taxon>
        <taxon>Dikarya</taxon>
        <taxon>Ascomycota</taxon>
        <taxon>Saccharomycotina</taxon>
        <taxon>Saccharomycetes</taxon>
        <taxon>Phaffomycetales</taxon>
        <taxon>Wickerhamomycetaceae</taxon>
        <taxon>Wickerhamomyces</taxon>
    </lineage>
</organism>
<evidence type="ECO:0000313" key="2">
    <source>
        <dbReference type="EMBL" id="ODQ57113.1"/>
    </source>
</evidence>
<reference evidence="2 3" key="1">
    <citation type="journal article" date="2016" name="Proc. Natl. Acad. Sci. U.S.A.">
        <title>Comparative genomics of biotechnologically important yeasts.</title>
        <authorList>
            <person name="Riley R."/>
            <person name="Haridas S."/>
            <person name="Wolfe K.H."/>
            <person name="Lopes M.R."/>
            <person name="Hittinger C.T."/>
            <person name="Goeker M."/>
            <person name="Salamov A.A."/>
            <person name="Wisecaver J.H."/>
            <person name="Long T.M."/>
            <person name="Calvey C.H."/>
            <person name="Aerts A.L."/>
            <person name="Barry K.W."/>
            <person name="Choi C."/>
            <person name="Clum A."/>
            <person name="Coughlan A.Y."/>
            <person name="Deshpande S."/>
            <person name="Douglass A.P."/>
            <person name="Hanson S.J."/>
            <person name="Klenk H.-P."/>
            <person name="LaButti K.M."/>
            <person name="Lapidus A."/>
            <person name="Lindquist E.A."/>
            <person name="Lipzen A.M."/>
            <person name="Meier-Kolthoff J.P."/>
            <person name="Ohm R.A."/>
            <person name="Otillar R.P."/>
            <person name="Pangilinan J.L."/>
            <person name="Peng Y."/>
            <person name="Rokas A."/>
            <person name="Rosa C.A."/>
            <person name="Scheuner C."/>
            <person name="Sibirny A.A."/>
            <person name="Slot J.C."/>
            <person name="Stielow J.B."/>
            <person name="Sun H."/>
            <person name="Kurtzman C.P."/>
            <person name="Blackwell M."/>
            <person name="Grigoriev I.V."/>
            <person name="Jeffries T.W."/>
        </authorList>
    </citation>
    <scope>NUCLEOTIDE SEQUENCE [LARGE SCALE GENOMIC DNA]</scope>
    <source>
        <strain evidence="3">ATCC 58044 / CBS 1984 / NCYC 433 / NRRL Y-366-8</strain>
    </source>
</reference>
<dbReference type="Proteomes" id="UP000094112">
    <property type="component" value="Unassembled WGS sequence"/>
</dbReference>
<dbReference type="GeneID" id="30202463"/>
<feature type="region of interest" description="Disordered" evidence="1">
    <location>
        <begin position="281"/>
        <end position="307"/>
    </location>
</feature>
<dbReference type="EMBL" id="KV454214">
    <property type="protein sequence ID" value="ODQ57113.1"/>
    <property type="molecule type" value="Genomic_DNA"/>
</dbReference>
<accession>A0A1E3NVH4</accession>
<sequence length="396" mass="46053">MSDLLKTLYNKQVPSHKQTKFRMKQVKSNRIDSCGDESECDDKRKLLIELTLRKINHKTKIFREIDEFDDDDELILDEEPIYKNRRQAKPSPVSPLQQQDGVLGPDDSASEIEYFSDDDHGIDYEREILKSLNPTSKHDPPVEKLQTLRENFNTIARHNCIKRKKRYSNGYTFGNILKNFRKDSNKFMKCPTSAATHHDAPAADEDDSEIDWSDVFDDETEVKRGFNELVYYDKFERPIFSNYLDSNICVKSDESIISNIRANKPIFKSSLSKVWESDDEDDAFDAFDNDDDDDDDDGYDDDDEEVEEYEDVDMNDYGCEYGNDDDFDDYEDLGQSRQEYEIAQMLAKNHLARQASGETVEPEDEEVNGQDSDIMSDIESLEDSLLDFLIDKYISR</sequence>
<proteinExistence type="predicted"/>
<feature type="region of interest" description="Disordered" evidence="1">
    <location>
        <begin position="83"/>
        <end position="103"/>
    </location>
</feature>
<feature type="region of interest" description="Disordered" evidence="1">
    <location>
        <begin position="352"/>
        <end position="375"/>
    </location>
</feature>
<name>A0A1E3NVH4_WICAA</name>
<dbReference type="AlphaFoldDB" id="A0A1E3NVH4"/>
<keyword evidence="3" id="KW-1185">Reference proteome</keyword>
<evidence type="ECO:0000256" key="1">
    <source>
        <dbReference type="SAM" id="MobiDB-lite"/>
    </source>
</evidence>
<dbReference type="RefSeq" id="XP_019036320.1">
    <property type="nucleotide sequence ID" value="XM_019185217.1"/>
</dbReference>